<dbReference type="Pfam" id="PF14749">
    <property type="entry name" value="Acyl-CoA_ox_N"/>
    <property type="match status" value="1"/>
</dbReference>
<reference evidence="6 7" key="1">
    <citation type="journal article" date="2017" name="BMC Biol.">
        <title>Genomic innovations, transcriptional plasticity and gene loss underlying the evolution and divergence of two highly polyphagous and invasive Helicoverpa pest species.</title>
        <authorList>
            <person name="Pearce S.L."/>
            <person name="Clarke D.F."/>
            <person name="East P.D."/>
            <person name="Elfekih S."/>
            <person name="Gordon K.H."/>
            <person name="Jermiin L.S."/>
            <person name="McGaughran A."/>
            <person name="Oakeshott J.G."/>
            <person name="Papanikolaou A."/>
            <person name="Perera O.P."/>
            <person name="Rane R.V."/>
            <person name="Richards S."/>
            <person name="Tay W.T."/>
            <person name="Walsh T.K."/>
            <person name="Anderson A."/>
            <person name="Anderson C.J."/>
            <person name="Asgari S."/>
            <person name="Board P.G."/>
            <person name="Bretschneider A."/>
            <person name="Campbell P.M."/>
            <person name="Chertemps T."/>
            <person name="Christeller J.T."/>
            <person name="Coppin C.W."/>
            <person name="Downes S.J."/>
            <person name="Duan G."/>
            <person name="Farnsworth C.A."/>
            <person name="Good R.T."/>
            <person name="Han L.B."/>
            <person name="Han Y.C."/>
            <person name="Hatje K."/>
            <person name="Horne I."/>
            <person name="Huang Y.P."/>
            <person name="Hughes D.S."/>
            <person name="Jacquin-Joly E."/>
            <person name="James W."/>
            <person name="Jhangiani S."/>
            <person name="Kollmar M."/>
            <person name="Kuwar S.S."/>
            <person name="Li S."/>
            <person name="Liu N.Y."/>
            <person name="Maibeche M.T."/>
            <person name="Miller J.R."/>
            <person name="Montagne N."/>
            <person name="Perry T."/>
            <person name="Qu J."/>
            <person name="Song S.V."/>
            <person name="Sutton G.G."/>
            <person name="Vogel H."/>
            <person name="Walenz B.P."/>
            <person name="Xu W."/>
            <person name="Zhang H.J."/>
            <person name="Zou Z."/>
            <person name="Batterham P."/>
            <person name="Edwards O.R."/>
            <person name="Feyereisen R."/>
            <person name="Gibbs R.A."/>
            <person name="Heckel D.G."/>
            <person name="McGrath A."/>
            <person name="Robin C."/>
            <person name="Scherer S.E."/>
            <person name="Worley K.C."/>
            <person name="Wu Y.D."/>
        </authorList>
    </citation>
    <scope>NUCLEOTIDE SEQUENCE [LARGE SCALE GENOMIC DNA]</scope>
    <source>
        <strain evidence="6">Harm_GR_Male_#8</strain>
        <tissue evidence="6">Whole organism</tissue>
    </source>
</reference>
<organism evidence="6 7">
    <name type="scientific">Helicoverpa armigera</name>
    <name type="common">Cotton bollworm</name>
    <name type="synonym">Heliothis armigera</name>
    <dbReference type="NCBI Taxonomy" id="29058"/>
    <lineage>
        <taxon>Eukaryota</taxon>
        <taxon>Metazoa</taxon>
        <taxon>Ecdysozoa</taxon>
        <taxon>Arthropoda</taxon>
        <taxon>Hexapoda</taxon>
        <taxon>Insecta</taxon>
        <taxon>Pterygota</taxon>
        <taxon>Neoptera</taxon>
        <taxon>Endopterygota</taxon>
        <taxon>Lepidoptera</taxon>
        <taxon>Glossata</taxon>
        <taxon>Ditrysia</taxon>
        <taxon>Noctuoidea</taxon>
        <taxon>Noctuidae</taxon>
        <taxon>Heliothinae</taxon>
        <taxon>Helicoverpa</taxon>
    </lineage>
</organism>
<dbReference type="PANTHER" id="PTHR10909:SF250">
    <property type="entry name" value="PEROXISOMAL ACYL-COENZYME A OXIDASE 1"/>
    <property type="match status" value="1"/>
</dbReference>
<keyword evidence="4" id="KW-0274">FAD</keyword>
<dbReference type="GO" id="GO:0003997">
    <property type="term" value="F:acyl-CoA oxidase activity"/>
    <property type="evidence" value="ECO:0007669"/>
    <property type="project" value="InterPro"/>
</dbReference>
<dbReference type="SUPFAM" id="SSF56645">
    <property type="entry name" value="Acyl-CoA dehydrogenase NM domain-like"/>
    <property type="match status" value="1"/>
</dbReference>
<dbReference type="Gene3D" id="2.40.110.10">
    <property type="entry name" value="Butyryl-CoA Dehydrogenase, subunit A, domain 2"/>
    <property type="match status" value="1"/>
</dbReference>
<dbReference type="Gene3D" id="1.10.540.10">
    <property type="entry name" value="Acyl-CoA dehydrogenase/oxidase, N-terminal domain"/>
    <property type="match status" value="1"/>
</dbReference>
<dbReference type="AlphaFoldDB" id="A0A2W1BMX2"/>
<evidence type="ECO:0000313" key="6">
    <source>
        <dbReference type="EMBL" id="PZC74070.1"/>
    </source>
</evidence>
<comment type="cofactor">
    <cofactor evidence="1">
        <name>FAD</name>
        <dbReference type="ChEBI" id="CHEBI:57692"/>
    </cofactor>
</comment>
<evidence type="ECO:0000256" key="4">
    <source>
        <dbReference type="ARBA" id="ARBA00022827"/>
    </source>
</evidence>
<proteinExistence type="predicted"/>
<keyword evidence="3" id="KW-0285">Flavoprotein</keyword>
<dbReference type="PANTHER" id="PTHR10909">
    <property type="entry name" value="ELECTRON TRANSPORT OXIDOREDUCTASE"/>
    <property type="match status" value="1"/>
</dbReference>
<dbReference type="GO" id="GO:0005504">
    <property type="term" value="F:fatty acid binding"/>
    <property type="evidence" value="ECO:0007669"/>
    <property type="project" value="TreeGrafter"/>
</dbReference>
<dbReference type="FunFam" id="1.10.540.10:FF:000006">
    <property type="entry name" value="Acyl-coenzyme A oxidase"/>
    <property type="match status" value="1"/>
</dbReference>
<feature type="domain" description="Acyl-coenzyme A oxidase N-terminal" evidence="5">
    <location>
        <begin position="20"/>
        <end position="147"/>
    </location>
</feature>
<dbReference type="OrthoDB" id="538336at2759"/>
<dbReference type="EMBL" id="KZ150070">
    <property type="protein sequence ID" value="PZC74070.1"/>
    <property type="molecule type" value="Genomic_DNA"/>
</dbReference>
<evidence type="ECO:0000313" key="7">
    <source>
        <dbReference type="Proteomes" id="UP000249218"/>
    </source>
</evidence>
<dbReference type="GO" id="GO:0055088">
    <property type="term" value="P:lipid homeostasis"/>
    <property type="evidence" value="ECO:0007669"/>
    <property type="project" value="TreeGrafter"/>
</dbReference>
<dbReference type="Proteomes" id="UP000249218">
    <property type="component" value="Unassembled WGS sequence"/>
</dbReference>
<evidence type="ECO:0000256" key="2">
    <source>
        <dbReference type="ARBA" id="ARBA00004846"/>
    </source>
</evidence>
<comment type="pathway">
    <text evidence="2">Lipid metabolism; peroxisomal fatty acid beta-oxidation.</text>
</comment>
<evidence type="ECO:0000259" key="5">
    <source>
        <dbReference type="Pfam" id="PF14749"/>
    </source>
</evidence>
<dbReference type="GO" id="GO:0005777">
    <property type="term" value="C:peroxisome"/>
    <property type="evidence" value="ECO:0007669"/>
    <property type="project" value="InterPro"/>
</dbReference>
<accession>A0A2W1BMX2</accession>
<dbReference type="InterPro" id="IPR012258">
    <property type="entry name" value="Acyl-CoA_oxidase"/>
</dbReference>
<keyword evidence="7" id="KW-1185">Reference proteome</keyword>
<evidence type="ECO:0000256" key="3">
    <source>
        <dbReference type="ARBA" id="ARBA00022630"/>
    </source>
</evidence>
<dbReference type="GO" id="GO:0071949">
    <property type="term" value="F:FAD binding"/>
    <property type="evidence" value="ECO:0007669"/>
    <property type="project" value="InterPro"/>
</dbReference>
<gene>
    <name evidence="6" type="primary">HaOG208387</name>
    <name evidence="6" type="ORF">B5X24_HaOG208387</name>
</gene>
<sequence length="205" mass="23669">MAQQKICEDLVKERKKCSFDVQELVHLIDGGERGTKERREVENLVLSAEGFNNKDEVPEEYLSHKERYENAIRKACILYEILKKYAEKHDTMDAFKPSNKYRVTFGVVKDISPFMLHMGMFVPTILNQSDPDQMSEWLPKAMSMGIIGTYAQTELGHGTFLRGLETTATYDPSTEEFVIHSPSLTAYKWWPGGCKYMYIPIQARR</sequence>
<dbReference type="InterPro" id="IPR009100">
    <property type="entry name" value="AcylCoA_DH/oxidase_NM_dom_sf"/>
</dbReference>
<dbReference type="InterPro" id="IPR029320">
    <property type="entry name" value="Acyl-CoA_ox_N"/>
</dbReference>
<evidence type="ECO:0000256" key="1">
    <source>
        <dbReference type="ARBA" id="ARBA00001974"/>
    </source>
</evidence>
<name>A0A2W1BMX2_HELAM</name>
<protein>
    <recommendedName>
        <fullName evidence="5">Acyl-coenzyme A oxidase N-terminal domain-containing protein</fullName>
    </recommendedName>
</protein>
<dbReference type="InterPro" id="IPR046373">
    <property type="entry name" value="Acyl-CoA_Oxase/DH_mid-dom_sf"/>
</dbReference>
<dbReference type="GO" id="GO:0033540">
    <property type="term" value="P:fatty acid beta-oxidation using acyl-CoA oxidase"/>
    <property type="evidence" value="ECO:0007669"/>
    <property type="project" value="TreeGrafter"/>
</dbReference>
<dbReference type="InterPro" id="IPR037069">
    <property type="entry name" value="AcylCoA_DH/ox_N_sf"/>
</dbReference>